<keyword evidence="3" id="KW-0808">Transferase</keyword>
<dbReference type="InterPro" id="IPR044066">
    <property type="entry name" value="TRIAD_supradom"/>
</dbReference>
<dbReference type="AlphaFoldDB" id="A0A9P7F5G3"/>
<evidence type="ECO:0000313" key="11">
    <source>
        <dbReference type="Proteomes" id="UP000823399"/>
    </source>
</evidence>
<sequence>MAAMTSSDLEAILHATERLTQSMTSEIHFNEPKTRSGTPLSDVSRLSPTPQACCTTPPPSPGLTCGTQDHCTNNEWHKAPQDRKATFCLSQIFIKFLKRDRNPVECIACGDKVPAKQSFRAPCAHHYCRECIANFAKASMKDETLYPLQCCQIRMAAKKVDRQLPKPLQTQFRAKTVEYSVPPATRVYCANQKCSAFLCSSDTRNRKANMTCRVCGTTICLACKNRRHPGEECLEAGLQRDLKRLADDKNWQSCPGCRAIVERTDGCSHITCRCSTHFCYRCGARWRKCFCHRDSAGDH</sequence>
<accession>A0A9P7F5G3</accession>
<evidence type="ECO:0000256" key="8">
    <source>
        <dbReference type="ARBA" id="ARBA00022833"/>
    </source>
</evidence>
<evidence type="ECO:0000256" key="7">
    <source>
        <dbReference type="ARBA" id="ARBA00022786"/>
    </source>
</evidence>
<dbReference type="GO" id="GO:0061630">
    <property type="term" value="F:ubiquitin protein ligase activity"/>
    <property type="evidence" value="ECO:0007669"/>
    <property type="project" value="UniProtKB-EC"/>
</dbReference>
<reference evidence="10" key="1">
    <citation type="journal article" date="2020" name="New Phytol.">
        <title>Comparative genomics reveals dynamic genome evolution in host specialist ectomycorrhizal fungi.</title>
        <authorList>
            <person name="Lofgren L.A."/>
            <person name="Nguyen N.H."/>
            <person name="Vilgalys R."/>
            <person name="Ruytinx J."/>
            <person name="Liao H.L."/>
            <person name="Branco S."/>
            <person name="Kuo A."/>
            <person name="LaButti K."/>
            <person name="Lipzen A."/>
            <person name="Andreopoulos W."/>
            <person name="Pangilinan J."/>
            <person name="Riley R."/>
            <person name="Hundley H."/>
            <person name="Na H."/>
            <person name="Barry K."/>
            <person name="Grigoriev I.V."/>
            <person name="Stajich J.E."/>
            <person name="Kennedy P.G."/>
        </authorList>
    </citation>
    <scope>NUCLEOTIDE SEQUENCE</scope>
    <source>
        <strain evidence="10">FC423</strain>
    </source>
</reference>
<dbReference type="InterPro" id="IPR013083">
    <property type="entry name" value="Znf_RING/FYVE/PHD"/>
</dbReference>
<dbReference type="RefSeq" id="XP_041291798.1">
    <property type="nucleotide sequence ID" value="XM_041440536.1"/>
</dbReference>
<evidence type="ECO:0000259" key="9">
    <source>
        <dbReference type="PROSITE" id="PS51873"/>
    </source>
</evidence>
<dbReference type="InterPro" id="IPR031127">
    <property type="entry name" value="E3_UB_ligase_RBR"/>
</dbReference>
<dbReference type="Pfam" id="PF01485">
    <property type="entry name" value="IBR"/>
    <property type="match status" value="2"/>
</dbReference>
<dbReference type="CDD" id="cd22584">
    <property type="entry name" value="Rcat_RBR_unk"/>
    <property type="match status" value="1"/>
</dbReference>
<dbReference type="Gene3D" id="3.30.40.10">
    <property type="entry name" value="Zinc/RING finger domain, C3HC4 (zinc finger)"/>
    <property type="match status" value="1"/>
</dbReference>
<protein>
    <recommendedName>
        <fullName evidence="2">RBR-type E3 ubiquitin transferase</fullName>
        <ecNumber evidence="2">2.3.2.31</ecNumber>
    </recommendedName>
</protein>
<keyword evidence="4" id="KW-0479">Metal-binding</keyword>
<dbReference type="Gene3D" id="1.20.120.1750">
    <property type="match status" value="1"/>
</dbReference>
<organism evidence="10 11">
    <name type="scientific">Suillus discolor</name>
    <dbReference type="NCBI Taxonomy" id="1912936"/>
    <lineage>
        <taxon>Eukaryota</taxon>
        <taxon>Fungi</taxon>
        <taxon>Dikarya</taxon>
        <taxon>Basidiomycota</taxon>
        <taxon>Agaricomycotina</taxon>
        <taxon>Agaricomycetes</taxon>
        <taxon>Agaricomycetidae</taxon>
        <taxon>Boletales</taxon>
        <taxon>Suillineae</taxon>
        <taxon>Suillaceae</taxon>
        <taxon>Suillus</taxon>
    </lineage>
</organism>
<dbReference type="GO" id="GO:0008270">
    <property type="term" value="F:zinc ion binding"/>
    <property type="evidence" value="ECO:0007669"/>
    <property type="project" value="UniProtKB-KW"/>
</dbReference>
<dbReference type="OrthoDB" id="9977870at2759"/>
<gene>
    <name evidence="10" type="ORF">F5147DRAFT_761599</name>
</gene>
<dbReference type="Proteomes" id="UP000823399">
    <property type="component" value="Unassembled WGS sequence"/>
</dbReference>
<dbReference type="PANTHER" id="PTHR11685">
    <property type="entry name" value="RBR FAMILY RING FINGER AND IBR DOMAIN-CONTAINING"/>
    <property type="match status" value="1"/>
</dbReference>
<dbReference type="SUPFAM" id="SSF57850">
    <property type="entry name" value="RING/U-box"/>
    <property type="match status" value="3"/>
</dbReference>
<dbReference type="InterPro" id="IPR017907">
    <property type="entry name" value="Znf_RING_CS"/>
</dbReference>
<dbReference type="CDD" id="cd20335">
    <property type="entry name" value="BRcat_RBR"/>
    <property type="match status" value="1"/>
</dbReference>
<comment type="catalytic activity">
    <reaction evidence="1">
        <text>[E2 ubiquitin-conjugating enzyme]-S-ubiquitinyl-L-cysteine + [acceptor protein]-L-lysine = [E2 ubiquitin-conjugating enzyme]-L-cysteine + [acceptor protein]-N(6)-ubiquitinyl-L-lysine.</text>
        <dbReference type="EC" id="2.3.2.31"/>
    </reaction>
</comment>
<keyword evidence="7" id="KW-0833">Ubl conjugation pathway</keyword>
<dbReference type="GO" id="GO:0016567">
    <property type="term" value="P:protein ubiquitination"/>
    <property type="evidence" value="ECO:0007669"/>
    <property type="project" value="InterPro"/>
</dbReference>
<keyword evidence="5" id="KW-0677">Repeat</keyword>
<dbReference type="GeneID" id="64702795"/>
<dbReference type="PROSITE" id="PS00518">
    <property type="entry name" value="ZF_RING_1"/>
    <property type="match status" value="1"/>
</dbReference>
<keyword evidence="8" id="KW-0862">Zinc</keyword>
<dbReference type="InterPro" id="IPR002867">
    <property type="entry name" value="IBR_dom"/>
</dbReference>
<evidence type="ECO:0000256" key="5">
    <source>
        <dbReference type="ARBA" id="ARBA00022737"/>
    </source>
</evidence>
<evidence type="ECO:0000256" key="3">
    <source>
        <dbReference type="ARBA" id="ARBA00022679"/>
    </source>
</evidence>
<evidence type="ECO:0000256" key="1">
    <source>
        <dbReference type="ARBA" id="ARBA00001798"/>
    </source>
</evidence>
<dbReference type="PROSITE" id="PS51873">
    <property type="entry name" value="TRIAD"/>
    <property type="match status" value="1"/>
</dbReference>
<comment type="caution">
    <text evidence="10">The sequence shown here is derived from an EMBL/GenBank/DDBJ whole genome shotgun (WGS) entry which is preliminary data.</text>
</comment>
<dbReference type="EMBL" id="JABBWM010000034">
    <property type="protein sequence ID" value="KAG2106770.1"/>
    <property type="molecule type" value="Genomic_DNA"/>
</dbReference>
<dbReference type="EC" id="2.3.2.31" evidence="2"/>
<evidence type="ECO:0000256" key="6">
    <source>
        <dbReference type="ARBA" id="ARBA00022771"/>
    </source>
</evidence>
<evidence type="ECO:0000256" key="2">
    <source>
        <dbReference type="ARBA" id="ARBA00012251"/>
    </source>
</evidence>
<proteinExistence type="predicted"/>
<dbReference type="SMART" id="SM00647">
    <property type="entry name" value="IBR"/>
    <property type="match status" value="2"/>
</dbReference>
<evidence type="ECO:0000256" key="4">
    <source>
        <dbReference type="ARBA" id="ARBA00022723"/>
    </source>
</evidence>
<feature type="domain" description="RING-type" evidence="9">
    <location>
        <begin position="102"/>
        <end position="299"/>
    </location>
</feature>
<name>A0A9P7F5G3_9AGAM</name>
<evidence type="ECO:0000313" key="10">
    <source>
        <dbReference type="EMBL" id="KAG2106770.1"/>
    </source>
</evidence>
<keyword evidence="6" id="KW-0863">Zinc-finger</keyword>
<keyword evidence="11" id="KW-1185">Reference proteome</keyword>